<keyword evidence="2" id="KW-0540">Nuclease</keyword>
<protein>
    <submittedName>
        <fullName evidence="2">Putative exonuclease</fullName>
    </submittedName>
</protein>
<sequence>MIISPYAQRTPEWHKERLGLPTASCFEKIITTTGQISKQREKYLYELTGETLSGRPTERFVTNKMKAATEREADARWLYEIRKRVDVQEVGLCYKDEQKKFGYSPDGLIGEKGRLEIKDAEPHIQAMRLDKGWSVADHFQQIQGGLYVSDGEWCDLMSYCEGMEPIFILFERDEKFIEKLRVALDDFCMELVMLVKKLKAIG</sequence>
<organism evidence="2">
    <name type="scientific">viral metagenome</name>
    <dbReference type="NCBI Taxonomy" id="1070528"/>
    <lineage>
        <taxon>unclassified sequences</taxon>
        <taxon>metagenomes</taxon>
        <taxon>organismal metagenomes</taxon>
    </lineage>
</organism>
<proteinExistence type="predicted"/>
<dbReference type="EMBL" id="MT143454">
    <property type="protein sequence ID" value="QJA97015.1"/>
    <property type="molecule type" value="Genomic_DNA"/>
</dbReference>
<evidence type="ECO:0000313" key="2">
    <source>
        <dbReference type="EMBL" id="QJA97015.1"/>
    </source>
</evidence>
<evidence type="ECO:0000259" key="1">
    <source>
        <dbReference type="Pfam" id="PF09588"/>
    </source>
</evidence>
<dbReference type="PANTHER" id="PTHR46609">
    <property type="entry name" value="EXONUCLEASE, PHAGE-TYPE/RECB, C-TERMINAL DOMAIN-CONTAINING PROTEIN"/>
    <property type="match status" value="1"/>
</dbReference>
<keyword evidence="2" id="KW-0269">Exonuclease</keyword>
<dbReference type="InterPro" id="IPR011335">
    <property type="entry name" value="Restrct_endonuc-II-like"/>
</dbReference>
<gene>
    <name evidence="2" type="ORF">MM415B06840_0010</name>
</gene>
<dbReference type="CDD" id="cd22343">
    <property type="entry name" value="PDDEXK_lambda_exonuclease-like"/>
    <property type="match status" value="1"/>
</dbReference>
<accession>A0A6M3LWG6</accession>
<dbReference type="InterPro" id="IPR011604">
    <property type="entry name" value="PDDEXK-like_dom_sf"/>
</dbReference>
<dbReference type="Pfam" id="PF09588">
    <property type="entry name" value="YqaJ"/>
    <property type="match status" value="1"/>
</dbReference>
<dbReference type="GO" id="GO:0004527">
    <property type="term" value="F:exonuclease activity"/>
    <property type="evidence" value="ECO:0007669"/>
    <property type="project" value="UniProtKB-KW"/>
</dbReference>
<dbReference type="Gene3D" id="3.90.320.10">
    <property type="match status" value="1"/>
</dbReference>
<dbReference type="InterPro" id="IPR051703">
    <property type="entry name" value="NF-kappa-B_Signaling_Reg"/>
</dbReference>
<keyword evidence="2" id="KW-0378">Hydrolase</keyword>
<reference evidence="2" key="1">
    <citation type="submission" date="2020-03" db="EMBL/GenBank/DDBJ databases">
        <title>The deep terrestrial virosphere.</title>
        <authorList>
            <person name="Holmfeldt K."/>
            <person name="Nilsson E."/>
            <person name="Simone D."/>
            <person name="Lopez-Fernandez M."/>
            <person name="Wu X."/>
            <person name="de Brujin I."/>
            <person name="Lundin D."/>
            <person name="Andersson A."/>
            <person name="Bertilsson S."/>
            <person name="Dopson M."/>
        </authorList>
    </citation>
    <scope>NUCLEOTIDE SEQUENCE</scope>
    <source>
        <strain evidence="2">MM415B06840</strain>
    </source>
</reference>
<dbReference type="SUPFAM" id="SSF52980">
    <property type="entry name" value="Restriction endonuclease-like"/>
    <property type="match status" value="1"/>
</dbReference>
<dbReference type="InterPro" id="IPR019080">
    <property type="entry name" value="YqaJ_viral_recombinase"/>
</dbReference>
<feature type="domain" description="YqaJ viral recombinase" evidence="1">
    <location>
        <begin position="12"/>
        <end position="150"/>
    </location>
</feature>
<dbReference type="PANTHER" id="PTHR46609:SF6">
    <property type="entry name" value="EXONUCLEASE, PHAGE-TYPE_RECB, C-TERMINAL DOMAIN-CONTAINING PROTEIN-RELATED"/>
    <property type="match status" value="1"/>
</dbReference>
<dbReference type="AlphaFoldDB" id="A0A6M3LWG6"/>
<name>A0A6M3LWG6_9ZZZZ</name>